<keyword evidence="7" id="KW-1185">Reference proteome</keyword>
<comment type="subcellular location">
    <subcellularLocation>
        <location evidence="1">Late endosome</location>
    </subcellularLocation>
</comment>
<organism evidence="6 7">
    <name type="scientific">Anaeramoeba ignava</name>
    <name type="common">Anaerobic marine amoeba</name>
    <dbReference type="NCBI Taxonomy" id="1746090"/>
    <lineage>
        <taxon>Eukaryota</taxon>
        <taxon>Metamonada</taxon>
        <taxon>Anaeramoebidae</taxon>
        <taxon>Anaeramoeba</taxon>
    </lineage>
</organism>
<evidence type="ECO:0000259" key="5">
    <source>
        <dbReference type="PROSITE" id="PS50211"/>
    </source>
</evidence>
<dbReference type="PROSITE" id="PS50211">
    <property type="entry name" value="DENN"/>
    <property type="match status" value="1"/>
</dbReference>
<dbReference type="PANTHER" id="PTHR28544:SF1">
    <property type="entry name" value="DENN DOMAIN-CONTAINING PROTEIN 10-RELATED"/>
    <property type="match status" value="1"/>
</dbReference>
<keyword evidence="4" id="KW-0967">Endosome</keyword>
<name>A0A9Q0LPT1_ANAIG</name>
<comment type="similarity">
    <text evidence="2">Belongs to the DENND10 family.</text>
</comment>
<keyword evidence="3" id="KW-0344">Guanine-nucleotide releasing factor</keyword>
<evidence type="ECO:0000313" key="7">
    <source>
        <dbReference type="Proteomes" id="UP001149090"/>
    </source>
</evidence>
<dbReference type="GO" id="GO:0031267">
    <property type="term" value="F:small GTPase binding"/>
    <property type="evidence" value="ECO:0007669"/>
    <property type="project" value="TreeGrafter"/>
</dbReference>
<dbReference type="OrthoDB" id="66409at2759"/>
<feature type="domain" description="UDENN" evidence="5">
    <location>
        <begin position="1"/>
        <end position="336"/>
    </location>
</feature>
<dbReference type="EMBL" id="JAPDFW010000065">
    <property type="protein sequence ID" value="KAJ5075293.1"/>
    <property type="molecule type" value="Genomic_DNA"/>
</dbReference>
<protein>
    <recommendedName>
        <fullName evidence="5">UDENN domain-containing protein</fullName>
    </recommendedName>
</protein>
<evidence type="ECO:0000256" key="3">
    <source>
        <dbReference type="ARBA" id="ARBA00022658"/>
    </source>
</evidence>
<dbReference type="InterPro" id="IPR042431">
    <property type="entry name" value="FAM45"/>
</dbReference>
<comment type="caution">
    <text evidence="6">The sequence shown here is derived from an EMBL/GenBank/DDBJ whole genome shotgun (WGS) entry which is preliminary data.</text>
</comment>
<accession>A0A9Q0LPT1</accession>
<evidence type="ECO:0000313" key="6">
    <source>
        <dbReference type="EMBL" id="KAJ5075293.1"/>
    </source>
</evidence>
<dbReference type="InterPro" id="IPR037516">
    <property type="entry name" value="Tripartite_DENN"/>
</dbReference>
<evidence type="ECO:0000256" key="1">
    <source>
        <dbReference type="ARBA" id="ARBA00004603"/>
    </source>
</evidence>
<gene>
    <name evidence="6" type="ORF">M0811_07263</name>
</gene>
<evidence type="ECO:0000256" key="4">
    <source>
        <dbReference type="ARBA" id="ARBA00022753"/>
    </source>
</evidence>
<proteinExistence type="inferred from homology"/>
<dbReference type="GO" id="GO:2000641">
    <property type="term" value="P:regulation of early endosome to late endosome transport"/>
    <property type="evidence" value="ECO:0007669"/>
    <property type="project" value="TreeGrafter"/>
</dbReference>
<evidence type="ECO:0000256" key="2">
    <source>
        <dbReference type="ARBA" id="ARBA00008641"/>
    </source>
</evidence>
<dbReference type="Proteomes" id="UP001149090">
    <property type="component" value="Unassembled WGS sequence"/>
</dbReference>
<sequence>MEALQSISIIELDLQDDLIVSWTYPSISEDLQQIIAQRSLLKEQNTNFQEFSFSKFQSTWIYIYSYAFKKESKSLPEIKAFSIALLAQEFHPEKYKALAKLLSKTYRRKGNPLHILEQYLSVFSQGKWDNFNISSFDRAKALSATSINEIITLFGEDFMLIWCALMMKKNIVVFSHNLDEVLKIIRGLPLFVWHRENFDILRPFVQINNIQLQDLQSTLGWVAGFTDPDIRKQNFYDVFVDLTTKTIEVGERAQGQIVLTEEQKSLGQTIFAAVESGKKSDQAIIKALTRKNKEFISKIKSISGENQLTIETIQKLNLPKPTEIFVLSLASAEGIL</sequence>
<dbReference type="GO" id="GO:0015031">
    <property type="term" value="P:protein transport"/>
    <property type="evidence" value="ECO:0007669"/>
    <property type="project" value="TreeGrafter"/>
</dbReference>
<dbReference type="Pfam" id="PF08616">
    <property type="entry name" value="SPA"/>
    <property type="match status" value="1"/>
</dbReference>
<dbReference type="AlphaFoldDB" id="A0A9Q0LPT1"/>
<dbReference type="GO" id="GO:0005085">
    <property type="term" value="F:guanyl-nucleotide exchange factor activity"/>
    <property type="evidence" value="ECO:0007669"/>
    <property type="project" value="UniProtKB-KW"/>
</dbReference>
<dbReference type="OMA" id="HKDIAMF"/>
<dbReference type="GO" id="GO:0005770">
    <property type="term" value="C:late endosome"/>
    <property type="evidence" value="ECO:0007669"/>
    <property type="project" value="UniProtKB-SubCell"/>
</dbReference>
<dbReference type="PANTHER" id="PTHR28544">
    <property type="entry name" value="PROTEIN FAM45A-RELATED"/>
    <property type="match status" value="1"/>
</dbReference>
<reference evidence="6" key="1">
    <citation type="submission" date="2022-10" db="EMBL/GenBank/DDBJ databases">
        <title>Novel sulphate-reducing endosymbionts in the free-living metamonad Anaeramoeba.</title>
        <authorList>
            <person name="Jerlstrom-Hultqvist J."/>
            <person name="Cepicka I."/>
            <person name="Gallot-Lavallee L."/>
            <person name="Salas-Leiva D."/>
            <person name="Curtis B.A."/>
            <person name="Zahonova K."/>
            <person name="Pipaliya S."/>
            <person name="Dacks J."/>
            <person name="Roger A.J."/>
        </authorList>
    </citation>
    <scope>NUCLEOTIDE SEQUENCE</scope>
    <source>
        <strain evidence="6">BMAN</strain>
    </source>
</reference>